<feature type="compositionally biased region" description="Acidic residues" evidence="1">
    <location>
        <begin position="145"/>
        <end position="154"/>
    </location>
</feature>
<name>A0ABQ0CHD4_9HYPO</name>
<evidence type="ECO:0000313" key="3">
    <source>
        <dbReference type="Proteomes" id="UP001562357"/>
    </source>
</evidence>
<protein>
    <submittedName>
        <fullName evidence="2">Uncharacterized protein</fullName>
    </submittedName>
</protein>
<reference evidence="3" key="1">
    <citation type="submission" date="2024-06" db="EMBL/GenBank/DDBJ databases">
        <title>Draft Genome Sequences of Epichloe bromicola Strains Isolated from Elymus ciliaris.</title>
        <authorList>
            <consortium name="Epichloe bromicola genome sequencing consortium"/>
            <person name="Miura A."/>
            <person name="Imano S."/>
            <person name="Ashida A."/>
            <person name="Sato I."/>
            <person name="Chiba S."/>
            <person name="Tanaka A."/>
            <person name="Camagna M."/>
            <person name="Takemoto D."/>
        </authorList>
    </citation>
    <scope>NUCLEOTIDE SEQUENCE [LARGE SCALE GENOMIC DNA]</scope>
    <source>
        <strain evidence="3">DP</strain>
    </source>
</reference>
<feature type="region of interest" description="Disordered" evidence="1">
    <location>
        <begin position="117"/>
        <end position="154"/>
    </location>
</feature>
<gene>
    <name evidence="2" type="primary">g1270</name>
    <name evidence="2" type="ORF">EsDP_00001270</name>
</gene>
<feature type="compositionally biased region" description="Basic and acidic residues" evidence="1">
    <location>
        <begin position="129"/>
        <end position="144"/>
    </location>
</feature>
<dbReference type="Proteomes" id="UP001562357">
    <property type="component" value="Unassembled WGS sequence"/>
</dbReference>
<accession>A0ABQ0CHD4</accession>
<keyword evidence="3" id="KW-1185">Reference proteome</keyword>
<proteinExistence type="predicted"/>
<evidence type="ECO:0000256" key="1">
    <source>
        <dbReference type="SAM" id="MobiDB-lite"/>
    </source>
</evidence>
<dbReference type="EMBL" id="BAAFGZ010000027">
    <property type="protein sequence ID" value="GAB0132846.1"/>
    <property type="molecule type" value="Genomic_DNA"/>
</dbReference>
<sequence>MPSTVASSYDRSRASSVYVCVVSAKRDAIVGPGRNRAAAKGYRRKNGLWAGSTCRDRSRQREAAGLGEGATAQVVGQLWLQKSSERRKSLEIIQGQQDPEDRAAGCRVSGQPELQRLVGRSVGQVGEGTRPRMSDGSRSQKVEAQEEPEVVGSR</sequence>
<organism evidence="2 3">
    <name type="scientific">Epichloe bromicola</name>
    <dbReference type="NCBI Taxonomy" id="79588"/>
    <lineage>
        <taxon>Eukaryota</taxon>
        <taxon>Fungi</taxon>
        <taxon>Dikarya</taxon>
        <taxon>Ascomycota</taxon>
        <taxon>Pezizomycotina</taxon>
        <taxon>Sordariomycetes</taxon>
        <taxon>Hypocreomycetidae</taxon>
        <taxon>Hypocreales</taxon>
        <taxon>Clavicipitaceae</taxon>
        <taxon>Epichloe</taxon>
    </lineage>
</organism>
<comment type="caution">
    <text evidence="2">The sequence shown here is derived from an EMBL/GenBank/DDBJ whole genome shotgun (WGS) entry which is preliminary data.</text>
</comment>
<evidence type="ECO:0000313" key="2">
    <source>
        <dbReference type="EMBL" id="GAB0132846.1"/>
    </source>
</evidence>